<proteinExistence type="predicted"/>
<organism evidence="1">
    <name type="scientific">uncultured Cytophagales bacterium</name>
    <dbReference type="NCBI Taxonomy" id="158755"/>
    <lineage>
        <taxon>Bacteria</taxon>
        <taxon>Pseudomonadati</taxon>
        <taxon>Bacteroidota</taxon>
        <taxon>Sphingobacteriia</taxon>
        <taxon>Sphingobacteriales</taxon>
        <taxon>environmental samples</taxon>
    </lineage>
</organism>
<sequence length="41" mass="4965">MEKGRPEEGRPEERVFVQRVEWLLMRVQYAKGEEREKGIFA</sequence>
<protein>
    <submittedName>
        <fullName evidence="1">Uncharacterized protein</fullName>
    </submittedName>
</protein>
<reference evidence="1" key="1">
    <citation type="submission" date="2020-02" db="EMBL/GenBank/DDBJ databases">
        <authorList>
            <person name="Meier V. D."/>
        </authorList>
    </citation>
    <scope>NUCLEOTIDE SEQUENCE</scope>
    <source>
        <strain evidence="1">AVDCRST_MAG56</strain>
    </source>
</reference>
<name>A0A6J4JVK3_9SPHI</name>
<accession>A0A6J4JVK3</accession>
<dbReference type="EMBL" id="CADCTQ010000366">
    <property type="protein sequence ID" value="CAA9288392.1"/>
    <property type="molecule type" value="Genomic_DNA"/>
</dbReference>
<gene>
    <name evidence="1" type="ORF">AVDCRST_MAG56-4353</name>
</gene>
<evidence type="ECO:0000313" key="1">
    <source>
        <dbReference type="EMBL" id="CAA9288392.1"/>
    </source>
</evidence>
<dbReference type="AlphaFoldDB" id="A0A6J4JVK3"/>